<feature type="signal peptide" evidence="1">
    <location>
        <begin position="1"/>
        <end position="27"/>
    </location>
</feature>
<keyword evidence="1" id="KW-0732">Signal</keyword>
<evidence type="ECO:0000313" key="3">
    <source>
        <dbReference type="EMBL" id="TFE89238.1"/>
    </source>
</evidence>
<evidence type="ECO:0000313" key="4">
    <source>
        <dbReference type="Proteomes" id="UP000298246"/>
    </source>
</evidence>
<feature type="chain" id="PRO_5021484053" description="SLH domain-containing protein" evidence="1">
    <location>
        <begin position="28"/>
        <end position="619"/>
    </location>
</feature>
<dbReference type="PANTHER" id="PTHR43308">
    <property type="entry name" value="OUTER MEMBRANE PROTEIN ALPHA-RELATED"/>
    <property type="match status" value="1"/>
</dbReference>
<sequence>MLETRKLMKSLRRASLALLLTVSAAQAASATAWATPMPGIQVTIGNVTVTTGQATYVPVTLQQPATPVGSYNMQVDFDPTALQVVAVKPTYGVEDDTACATSPQGCFKSYVDNTNGWVRVIWVDSSGGDHLIANTQQLFRLQIQAKSATKPGSKDLSINTSDPESLTFTDGDMHALSVALTPGKVAVMQPSSAPLITGTEEKKVKVVVNGKEQENSATSTTVKKDNKTVTTLKVDTDKVIEQLNQNKLKTLLLPFSDESDVVVGELNGQLVKTMEGQEAVLAIQTARASYTLPAAQIKIDDVSGQIGKEVALQDIKVSITISEASADKAQQVQASAKGGSMSVVASPVDFELQASYGDKKVEVSQFNSYVEREIAIPDGVDPSQITTGVVADESGNLVHVPTKITQKDGRYYAQIKSLTNSTYAVVWHPKTFADVEQHWAKREVNDLASRLILQGATDDTFAPERTITRAEFTAILLRALGLHSDKAGTQVSFSDVGTGDWFRSSVTAAASYGLINGYEDGTFQPNASITRAEAMVMINRAAGLAQLEQASADERAALLSGFSDSASVGGWAQAAVASTIKLGIVQGADGKLSPAQQITRAQTAVMVRRLLIEADLINE</sequence>
<dbReference type="Proteomes" id="UP000298246">
    <property type="component" value="Unassembled WGS sequence"/>
</dbReference>
<feature type="domain" description="SLH" evidence="2">
    <location>
        <begin position="427"/>
        <end position="488"/>
    </location>
</feature>
<dbReference type="OrthoDB" id="663332at2"/>
<dbReference type="GO" id="GO:0000272">
    <property type="term" value="P:polysaccharide catabolic process"/>
    <property type="evidence" value="ECO:0007669"/>
    <property type="project" value="InterPro"/>
</dbReference>
<dbReference type="Pfam" id="PF00395">
    <property type="entry name" value="SLH"/>
    <property type="match status" value="3"/>
</dbReference>
<dbReference type="AlphaFoldDB" id="A0A4Y8Q564"/>
<accession>A0A4Y8Q564</accession>
<organism evidence="3 4">
    <name type="scientific">Paenibacillus athensensis</name>
    <dbReference type="NCBI Taxonomy" id="1967502"/>
    <lineage>
        <taxon>Bacteria</taxon>
        <taxon>Bacillati</taxon>
        <taxon>Bacillota</taxon>
        <taxon>Bacilli</taxon>
        <taxon>Bacillales</taxon>
        <taxon>Paenibacillaceae</taxon>
        <taxon>Paenibacillus</taxon>
    </lineage>
</organism>
<proteinExistence type="predicted"/>
<gene>
    <name evidence="3" type="ORF">B5M42_07170</name>
</gene>
<feature type="domain" description="SLH" evidence="2">
    <location>
        <begin position="489"/>
        <end position="552"/>
    </location>
</feature>
<dbReference type="Pfam" id="PF00963">
    <property type="entry name" value="Cohesin"/>
    <property type="match status" value="1"/>
</dbReference>
<dbReference type="InterPro" id="IPR001119">
    <property type="entry name" value="SLH_dom"/>
</dbReference>
<dbReference type="EMBL" id="MYFO01000007">
    <property type="protein sequence ID" value="TFE89238.1"/>
    <property type="molecule type" value="Genomic_DNA"/>
</dbReference>
<keyword evidence="4" id="KW-1185">Reference proteome</keyword>
<dbReference type="CDD" id="cd08548">
    <property type="entry name" value="Type_I_cohesin_like"/>
    <property type="match status" value="1"/>
</dbReference>
<dbReference type="SUPFAM" id="SSF49384">
    <property type="entry name" value="Carbohydrate-binding domain"/>
    <property type="match status" value="1"/>
</dbReference>
<name>A0A4Y8Q564_9BACL</name>
<dbReference type="PANTHER" id="PTHR43308:SF5">
    <property type="entry name" value="S-LAYER PROTEIN _ PEPTIDOGLYCAN ENDO-BETA-N-ACETYLGLUCOSAMINIDASE"/>
    <property type="match status" value="1"/>
</dbReference>
<comment type="caution">
    <text evidence="3">The sequence shown here is derived from an EMBL/GenBank/DDBJ whole genome shotgun (WGS) entry which is preliminary data.</text>
</comment>
<evidence type="ECO:0000259" key="2">
    <source>
        <dbReference type="PROSITE" id="PS51272"/>
    </source>
</evidence>
<dbReference type="InterPro" id="IPR002102">
    <property type="entry name" value="Cohesin_dom"/>
</dbReference>
<dbReference type="GO" id="GO:0030246">
    <property type="term" value="F:carbohydrate binding"/>
    <property type="evidence" value="ECO:0007669"/>
    <property type="project" value="InterPro"/>
</dbReference>
<dbReference type="Gene3D" id="2.60.40.680">
    <property type="match status" value="1"/>
</dbReference>
<dbReference type="InterPro" id="IPR008965">
    <property type="entry name" value="CBM2/CBM3_carb-bd_dom_sf"/>
</dbReference>
<reference evidence="3 4" key="1">
    <citation type="submission" date="2017-03" db="EMBL/GenBank/DDBJ databases">
        <title>Isolation of Levoglucosan Utilizing Bacteria.</title>
        <authorList>
            <person name="Arya A.S."/>
        </authorList>
    </citation>
    <scope>NUCLEOTIDE SEQUENCE [LARGE SCALE GENOMIC DNA]</scope>
    <source>
        <strain evidence="3 4">MEC069</strain>
    </source>
</reference>
<evidence type="ECO:0000256" key="1">
    <source>
        <dbReference type="SAM" id="SignalP"/>
    </source>
</evidence>
<feature type="domain" description="SLH" evidence="2">
    <location>
        <begin position="559"/>
        <end position="619"/>
    </location>
</feature>
<dbReference type="InterPro" id="IPR051465">
    <property type="entry name" value="Cell_Envelope_Struct_Comp"/>
</dbReference>
<protein>
    <recommendedName>
        <fullName evidence="2">SLH domain-containing protein</fullName>
    </recommendedName>
</protein>
<dbReference type="PROSITE" id="PS51272">
    <property type="entry name" value="SLH"/>
    <property type="match status" value="3"/>
</dbReference>